<feature type="signal peptide" evidence="1">
    <location>
        <begin position="1"/>
        <end position="23"/>
    </location>
</feature>
<dbReference type="EMBL" id="GEDG01012751">
    <property type="protein sequence ID" value="JAP25941.1"/>
    <property type="molecule type" value="Transcribed_RNA"/>
</dbReference>
<reference evidence="2" key="1">
    <citation type="submission" date="2015-12" db="EMBL/GenBank/DDBJ databases">
        <title>Gene expression during late stages of embryo sac development: a critical building block for successful pollen-pistil interactions.</title>
        <authorList>
            <person name="Liu Y."/>
            <person name="Joly V."/>
            <person name="Sabar M."/>
            <person name="Matton D.P."/>
        </authorList>
    </citation>
    <scope>NUCLEOTIDE SEQUENCE</scope>
</reference>
<accession>A0A0V0I010</accession>
<dbReference type="AlphaFoldDB" id="A0A0V0I010"/>
<evidence type="ECO:0000313" key="2">
    <source>
        <dbReference type="EMBL" id="JAP25941.1"/>
    </source>
</evidence>
<name>A0A0V0I010_SOLCH</name>
<sequence length="107" mass="11988">MQIDLKIIFLPLVLFISIQKTEACKLTEVHVICQVQSQRKKCKSLYGGASGVGQIYSKIGKGSGISKQNMCYMHQATLQRNPLKMSVVCRLGCPSKMQTSFHFNCIF</sequence>
<keyword evidence="1" id="KW-0732">Signal</keyword>
<organism evidence="2">
    <name type="scientific">Solanum chacoense</name>
    <name type="common">Chaco potato</name>
    <dbReference type="NCBI Taxonomy" id="4108"/>
    <lineage>
        <taxon>Eukaryota</taxon>
        <taxon>Viridiplantae</taxon>
        <taxon>Streptophyta</taxon>
        <taxon>Embryophyta</taxon>
        <taxon>Tracheophyta</taxon>
        <taxon>Spermatophyta</taxon>
        <taxon>Magnoliopsida</taxon>
        <taxon>eudicotyledons</taxon>
        <taxon>Gunneridae</taxon>
        <taxon>Pentapetalae</taxon>
        <taxon>asterids</taxon>
        <taxon>lamiids</taxon>
        <taxon>Solanales</taxon>
        <taxon>Solanaceae</taxon>
        <taxon>Solanoideae</taxon>
        <taxon>Solaneae</taxon>
        <taxon>Solanum</taxon>
    </lineage>
</organism>
<feature type="chain" id="PRO_5006866156" evidence="1">
    <location>
        <begin position="24"/>
        <end position="107"/>
    </location>
</feature>
<protein>
    <submittedName>
        <fullName evidence="2">Putative ovule protein</fullName>
    </submittedName>
</protein>
<evidence type="ECO:0000256" key="1">
    <source>
        <dbReference type="SAM" id="SignalP"/>
    </source>
</evidence>
<proteinExistence type="predicted"/>